<dbReference type="PANTHER" id="PTHR40618:SF1">
    <property type="entry name" value="B-ZIP TRANSCRIPTION FACTOR (EUROFUNG)"/>
    <property type="match status" value="1"/>
</dbReference>
<dbReference type="KEGG" id="ure:UREG_07576"/>
<dbReference type="GeneID" id="8437828"/>
<protein>
    <recommendedName>
        <fullName evidence="4">BZIP domain-containing protein</fullName>
    </recommendedName>
</protein>
<accession>C4JZH5</accession>
<evidence type="ECO:0000313" key="2">
    <source>
        <dbReference type="EMBL" id="EEP82711.1"/>
    </source>
</evidence>
<dbReference type="OrthoDB" id="545169at2759"/>
<dbReference type="STRING" id="336963.C4JZH5"/>
<dbReference type="RefSeq" id="XP_002582803.1">
    <property type="nucleotide sequence ID" value="XM_002582757.1"/>
</dbReference>
<keyword evidence="3" id="KW-1185">Reference proteome</keyword>
<dbReference type="VEuPathDB" id="FungiDB:UREG_07576"/>
<feature type="region of interest" description="Disordered" evidence="1">
    <location>
        <begin position="50"/>
        <end position="107"/>
    </location>
</feature>
<name>C4JZH5_UNCRE</name>
<dbReference type="Gene3D" id="1.20.5.170">
    <property type="match status" value="1"/>
</dbReference>
<dbReference type="AlphaFoldDB" id="C4JZH5"/>
<evidence type="ECO:0000256" key="1">
    <source>
        <dbReference type="SAM" id="MobiDB-lite"/>
    </source>
</evidence>
<dbReference type="OMA" id="IYTYSHQ"/>
<dbReference type="CDD" id="cd14688">
    <property type="entry name" value="bZIP_YAP"/>
    <property type="match status" value="1"/>
</dbReference>
<dbReference type="HOGENOM" id="CLU_013452_0_0_1"/>
<dbReference type="PANTHER" id="PTHR40618">
    <property type="entry name" value="B-ZIP TRANSCRIPTION FACTOR (EUROFUNG)-RELATED"/>
    <property type="match status" value="1"/>
</dbReference>
<evidence type="ECO:0008006" key="4">
    <source>
        <dbReference type="Google" id="ProtNLM"/>
    </source>
</evidence>
<dbReference type="SUPFAM" id="SSF57959">
    <property type="entry name" value="Leucine zipper domain"/>
    <property type="match status" value="1"/>
</dbReference>
<proteinExistence type="predicted"/>
<reference evidence="3" key="1">
    <citation type="journal article" date="2009" name="Genome Res.">
        <title>Comparative genomic analyses of the human fungal pathogens Coccidioides and their relatives.</title>
        <authorList>
            <person name="Sharpton T.J."/>
            <person name="Stajich J.E."/>
            <person name="Rounsley S.D."/>
            <person name="Gardner M.J."/>
            <person name="Wortman J.R."/>
            <person name="Jordar V.S."/>
            <person name="Maiti R."/>
            <person name="Kodira C.D."/>
            <person name="Neafsey D.E."/>
            <person name="Zeng Q."/>
            <person name="Hung C.-Y."/>
            <person name="McMahan C."/>
            <person name="Muszewska A."/>
            <person name="Grynberg M."/>
            <person name="Mandel M.A."/>
            <person name="Kellner E.M."/>
            <person name="Barker B.M."/>
            <person name="Galgiani J.N."/>
            <person name="Orbach M.J."/>
            <person name="Kirkland T.N."/>
            <person name="Cole G.T."/>
            <person name="Henn M.R."/>
            <person name="Birren B.W."/>
            <person name="Taylor J.W."/>
        </authorList>
    </citation>
    <scope>NUCLEOTIDE SEQUENCE [LARGE SCALE GENOMIC DNA]</scope>
    <source>
        <strain evidence="3">UAMH 1704</strain>
    </source>
</reference>
<dbReference type="InterPro" id="IPR046347">
    <property type="entry name" value="bZIP_sf"/>
</dbReference>
<feature type="region of interest" description="Disordered" evidence="1">
    <location>
        <begin position="182"/>
        <end position="228"/>
    </location>
</feature>
<dbReference type="EMBL" id="CH476619">
    <property type="protein sequence ID" value="EEP82711.1"/>
    <property type="molecule type" value="Genomic_DNA"/>
</dbReference>
<gene>
    <name evidence="2" type="ORF">UREG_07576</name>
</gene>
<dbReference type="Proteomes" id="UP000002058">
    <property type="component" value="Unassembled WGS sequence"/>
</dbReference>
<evidence type="ECO:0000313" key="3">
    <source>
        <dbReference type="Proteomes" id="UP000002058"/>
    </source>
</evidence>
<feature type="compositionally biased region" description="Polar residues" evidence="1">
    <location>
        <begin position="196"/>
        <end position="215"/>
    </location>
</feature>
<organism evidence="2 3">
    <name type="scientific">Uncinocarpus reesii (strain UAMH 1704)</name>
    <dbReference type="NCBI Taxonomy" id="336963"/>
    <lineage>
        <taxon>Eukaryota</taxon>
        <taxon>Fungi</taxon>
        <taxon>Dikarya</taxon>
        <taxon>Ascomycota</taxon>
        <taxon>Pezizomycotina</taxon>
        <taxon>Eurotiomycetes</taxon>
        <taxon>Eurotiomycetidae</taxon>
        <taxon>Onygenales</taxon>
        <taxon>Onygenaceae</taxon>
        <taxon>Uncinocarpus</taxon>
    </lineage>
</organism>
<feature type="compositionally biased region" description="Basic and acidic residues" evidence="1">
    <location>
        <begin position="183"/>
        <end position="195"/>
    </location>
</feature>
<dbReference type="eggNOG" id="ENOG502S6P7">
    <property type="taxonomic scope" value="Eukaryota"/>
</dbReference>
<dbReference type="InParanoid" id="C4JZH5"/>
<dbReference type="GO" id="GO:0003700">
    <property type="term" value="F:DNA-binding transcription factor activity"/>
    <property type="evidence" value="ECO:0007669"/>
    <property type="project" value="InterPro"/>
</dbReference>
<sequence>MYSTLVPEWQLDLLSADSFPNAPQVQSYRSMTEHGSQIFFGAHMPLAPAGAKHQGAIDGETPAVPRSKKKKTSQKPAAQSRGRGHPPADEGSRRRGRPRVHTGDETSAEIRLAQRAYRLRKEAVITTLNQRVERLESTIDEMNKTFLAFNDDALAAGILSTQPEIAQRLRRATQRFLELMSEVSRDSDEEAHGESKQSNTTPTDTSETQPASNASGILPLESSGKVSNALTTSHENKAAPQTNNQICRQQTTMAANSDSTLESNTFPTSAEDLQSLISCPSLFPRDTTVYQQYSYCFQETTFCRRLQRRCLEYGYAALVDPYANPEELHDAFKFTFGIVSRDKLVEVFHSLIQRKAGEPLELWNKPFFYIGSAGMHYPYHDEFGNVIFPPNMHPPERALGPLPFHSAERPHSHKSVAELIDAIGFGGEWFDCHDVEGYLLEKGIKLTSQSSYAYVPIWAVPGQLSGISSPLTNSPSGSYNTDTSFFSNTISSPGSQPDFPSQAMNTNSEIRYPFQNEVCSQMLGLLGLDHDPTLRLGGPIKQATSYPTETYDASVTLSPWVLDVDKFVTYLCRKAVCLGRAPGLRKSHVDDALYTSICRQY</sequence>